<feature type="binding site" evidence="9">
    <location>
        <position position="8"/>
    </location>
    <ligand>
        <name>a divalent metal cation</name>
        <dbReference type="ChEBI" id="CHEBI:60240"/>
    </ligand>
</feature>
<evidence type="ECO:0000256" key="5">
    <source>
        <dbReference type="ARBA" id="ARBA00022490"/>
    </source>
</evidence>
<gene>
    <name evidence="9" type="primary">surE</name>
    <name evidence="11" type="ORF">SAMN06265340_10584</name>
</gene>
<dbReference type="AlphaFoldDB" id="A0A238YXF3"/>
<comment type="cofactor">
    <cofactor evidence="9">
        <name>a divalent metal cation</name>
        <dbReference type="ChEBI" id="CHEBI:60240"/>
    </cofactor>
    <text evidence="9">Binds 1 divalent metal cation per subunit.</text>
</comment>
<evidence type="ECO:0000313" key="11">
    <source>
        <dbReference type="EMBL" id="SNR75785.1"/>
    </source>
</evidence>
<dbReference type="InterPro" id="IPR036523">
    <property type="entry name" value="SurE-like_sf"/>
</dbReference>
<feature type="binding site" evidence="9">
    <location>
        <position position="39"/>
    </location>
    <ligand>
        <name>a divalent metal cation</name>
        <dbReference type="ChEBI" id="CHEBI:60240"/>
    </ligand>
</feature>
<dbReference type="InterPro" id="IPR002828">
    <property type="entry name" value="SurE-like_Pase/nucleotidase"/>
</dbReference>
<dbReference type="GO" id="GO:0046872">
    <property type="term" value="F:metal ion binding"/>
    <property type="evidence" value="ECO:0007669"/>
    <property type="project" value="UniProtKB-UniRule"/>
</dbReference>
<dbReference type="EC" id="3.1.3.5" evidence="9"/>
<dbReference type="EMBL" id="FZOB01000005">
    <property type="protein sequence ID" value="SNR75785.1"/>
    <property type="molecule type" value="Genomic_DNA"/>
</dbReference>
<dbReference type="GO" id="GO:0008254">
    <property type="term" value="F:3'-nucleotidase activity"/>
    <property type="evidence" value="ECO:0007669"/>
    <property type="project" value="TreeGrafter"/>
</dbReference>
<dbReference type="InterPro" id="IPR030048">
    <property type="entry name" value="SurE"/>
</dbReference>
<sequence length="248" mass="27553">MNILLSNDDGIRSEGLKALYDVLCEFGNVVVVAPDRERSAVGRALTLHRPIRCEKVAENWYAVDGTPTSCVYIGVHAVMNGKRPDMIIGGINRGPNLGEDITYSGTVSIAMEGALLGIPSIAFSLAAFKDFHWESAAKWAKKVVKTVIEEGLPDGCCLNVNIPNLPFESIKGIKITRQGKKAYSEKVEERKDPWGRSYFWIGGEEPNWKAEPGTDYWAIKKDFVSITPIQLDLTDYKALAVLENYNWK</sequence>
<dbReference type="NCBIfam" id="NF001489">
    <property type="entry name" value="PRK00346.1-3"/>
    <property type="match status" value="1"/>
</dbReference>
<evidence type="ECO:0000256" key="6">
    <source>
        <dbReference type="ARBA" id="ARBA00022723"/>
    </source>
</evidence>
<dbReference type="PANTHER" id="PTHR30457:SF12">
    <property type="entry name" value="5'_3'-NUCLEOTIDASE SURE"/>
    <property type="match status" value="1"/>
</dbReference>
<evidence type="ECO:0000256" key="8">
    <source>
        <dbReference type="ARBA" id="ARBA00022801"/>
    </source>
</evidence>
<dbReference type="NCBIfam" id="NF001490">
    <property type="entry name" value="PRK00346.1-4"/>
    <property type="match status" value="1"/>
</dbReference>
<dbReference type="GO" id="GO:0008253">
    <property type="term" value="F:5'-nucleotidase activity"/>
    <property type="evidence" value="ECO:0007669"/>
    <property type="project" value="UniProtKB-UniRule"/>
</dbReference>
<dbReference type="NCBIfam" id="NF001492">
    <property type="entry name" value="PRK00346.2-2"/>
    <property type="match status" value="1"/>
</dbReference>
<evidence type="ECO:0000256" key="7">
    <source>
        <dbReference type="ARBA" id="ARBA00022741"/>
    </source>
</evidence>
<comment type="catalytic activity">
    <reaction evidence="1 9">
        <text>a ribonucleoside 5'-phosphate + H2O = a ribonucleoside + phosphate</text>
        <dbReference type="Rhea" id="RHEA:12484"/>
        <dbReference type="ChEBI" id="CHEBI:15377"/>
        <dbReference type="ChEBI" id="CHEBI:18254"/>
        <dbReference type="ChEBI" id="CHEBI:43474"/>
        <dbReference type="ChEBI" id="CHEBI:58043"/>
        <dbReference type="EC" id="3.1.3.5"/>
    </reaction>
</comment>
<dbReference type="NCBIfam" id="TIGR00087">
    <property type="entry name" value="surE"/>
    <property type="match status" value="1"/>
</dbReference>
<evidence type="ECO:0000256" key="9">
    <source>
        <dbReference type="HAMAP-Rule" id="MF_00060"/>
    </source>
</evidence>
<proteinExistence type="inferred from homology"/>
<dbReference type="Gene3D" id="3.40.1210.10">
    <property type="entry name" value="Survival protein SurE-like phosphatase/nucleotidase"/>
    <property type="match status" value="1"/>
</dbReference>
<evidence type="ECO:0000256" key="3">
    <source>
        <dbReference type="ARBA" id="ARBA00004496"/>
    </source>
</evidence>
<dbReference type="GO" id="GO:0000166">
    <property type="term" value="F:nucleotide binding"/>
    <property type="evidence" value="ECO:0007669"/>
    <property type="project" value="UniProtKB-KW"/>
</dbReference>
<comment type="subcellular location">
    <subcellularLocation>
        <location evidence="3 9">Cytoplasm</location>
    </subcellularLocation>
</comment>
<dbReference type="OrthoDB" id="9780815at2"/>
<dbReference type="GO" id="GO:0005737">
    <property type="term" value="C:cytoplasm"/>
    <property type="evidence" value="ECO:0007669"/>
    <property type="project" value="UniProtKB-SubCell"/>
</dbReference>
<keyword evidence="6 9" id="KW-0479">Metal-binding</keyword>
<dbReference type="HAMAP" id="MF_00060">
    <property type="entry name" value="SurE"/>
    <property type="match status" value="1"/>
</dbReference>
<evidence type="ECO:0000256" key="1">
    <source>
        <dbReference type="ARBA" id="ARBA00000815"/>
    </source>
</evidence>
<dbReference type="Pfam" id="PF01975">
    <property type="entry name" value="SurE"/>
    <property type="match status" value="1"/>
</dbReference>
<reference evidence="12" key="1">
    <citation type="submission" date="2017-06" db="EMBL/GenBank/DDBJ databases">
        <authorList>
            <person name="Varghese N."/>
            <person name="Submissions S."/>
        </authorList>
    </citation>
    <scope>NUCLEOTIDE SEQUENCE [LARGE SCALE GENOMIC DNA]</scope>
    <source>
        <strain evidence="12">DSM 15668</strain>
    </source>
</reference>
<dbReference type="PANTHER" id="PTHR30457">
    <property type="entry name" value="5'-NUCLEOTIDASE SURE"/>
    <property type="match status" value="1"/>
</dbReference>
<keyword evidence="5 9" id="KW-0963">Cytoplasm</keyword>
<name>A0A238YXF3_9BACT</name>
<dbReference type="FunFam" id="3.40.1210.10:FF:000001">
    <property type="entry name" value="5'/3'-nucleotidase SurE"/>
    <property type="match status" value="1"/>
</dbReference>
<dbReference type="RefSeq" id="WP_089322973.1">
    <property type="nucleotide sequence ID" value="NZ_FZOB01000005.1"/>
</dbReference>
<feature type="binding site" evidence="9">
    <location>
        <position position="9"/>
    </location>
    <ligand>
        <name>a divalent metal cation</name>
        <dbReference type="ChEBI" id="CHEBI:60240"/>
    </ligand>
</feature>
<comment type="cofactor">
    <cofactor evidence="2">
        <name>Mg(2+)</name>
        <dbReference type="ChEBI" id="CHEBI:18420"/>
    </cofactor>
</comment>
<evidence type="ECO:0000313" key="12">
    <source>
        <dbReference type="Proteomes" id="UP000198405"/>
    </source>
</evidence>
<dbReference type="GO" id="GO:0004309">
    <property type="term" value="F:exopolyphosphatase activity"/>
    <property type="evidence" value="ECO:0007669"/>
    <property type="project" value="TreeGrafter"/>
</dbReference>
<protein>
    <recommendedName>
        <fullName evidence="9">5'-nucleotidase SurE</fullName>
        <ecNumber evidence="9">3.1.3.5</ecNumber>
    </recommendedName>
    <alternativeName>
        <fullName evidence="9">Nucleoside 5'-monophosphate phosphohydrolase</fullName>
    </alternativeName>
</protein>
<comment type="similarity">
    <text evidence="4 9">Belongs to the SurE nucleotidase family.</text>
</comment>
<comment type="function">
    <text evidence="9">Nucleotidase that shows phosphatase activity on nucleoside 5'-monophosphates.</text>
</comment>
<feature type="binding site" evidence="9">
    <location>
        <position position="92"/>
    </location>
    <ligand>
        <name>a divalent metal cation</name>
        <dbReference type="ChEBI" id="CHEBI:60240"/>
    </ligand>
</feature>
<evidence type="ECO:0000256" key="2">
    <source>
        <dbReference type="ARBA" id="ARBA00001946"/>
    </source>
</evidence>
<dbReference type="SUPFAM" id="SSF64167">
    <property type="entry name" value="SurE-like"/>
    <property type="match status" value="1"/>
</dbReference>
<keyword evidence="7 9" id="KW-0547">Nucleotide-binding</keyword>
<feature type="domain" description="Survival protein SurE-like phosphatase/nucleotidase" evidence="10">
    <location>
        <begin position="3"/>
        <end position="184"/>
    </location>
</feature>
<keyword evidence="8 9" id="KW-0378">Hydrolase</keyword>
<evidence type="ECO:0000256" key="4">
    <source>
        <dbReference type="ARBA" id="ARBA00011062"/>
    </source>
</evidence>
<accession>A0A238YXF3</accession>
<keyword evidence="12" id="KW-1185">Reference proteome</keyword>
<evidence type="ECO:0000259" key="10">
    <source>
        <dbReference type="Pfam" id="PF01975"/>
    </source>
</evidence>
<organism evidence="11 12">
    <name type="scientific">Desulfurobacterium atlanticum</name>
    <dbReference type="NCBI Taxonomy" id="240169"/>
    <lineage>
        <taxon>Bacteria</taxon>
        <taxon>Pseudomonadati</taxon>
        <taxon>Aquificota</taxon>
        <taxon>Aquificia</taxon>
        <taxon>Desulfurobacteriales</taxon>
        <taxon>Desulfurobacteriaceae</taxon>
        <taxon>Desulfurobacterium</taxon>
    </lineage>
</organism>
<dbReference type="Proteomes" id="UP000198405">
    <property type="component" value="Unassembled WGS sequence"/>
</dbReference>